<keyword evidence="2" id="KW-1185">Reference proteome</keyword>
<sequence>MHPPTTEDPIRLFYVDDSGASDIGIISYSWIQFSARDEPSVTGWWHDLRRELDLRYQVPGEVEWHSTHMVRGDGRPSRNEEFNQSRSMRREAMEFVLSMISACEELRVGTVYRHTGKNGREYYTEKMALYGRMISHIDLRLAGTRERAMMTVDGREWDRDRLEQGYRTARPRNFTGPPVLESTERMPLLQAADIVAWTTYQSLRRYPGKELISSWYDTYLRHRDVNGGPQSL</sequence>
<accession>A0A1H6CMF7</accession>
<reference evidence="2" key="1">
    <citation type="submission" date="2016-10" db="EMBL/GenBank/DDBJ databases">
        <authorList>
            <person name="Varghese N."/>
            <person name="Submissions S."/>
        </authorList>
    </citation>
    <scope>NUCLEOTIDE SEQUENCE [LARGE SCALE GENOMIC DNA]</scope>
    <source>
        <strain evidence="2">DSM 43163</strain>
    </source>
</reference>
<evidence type="ECO:0000313" key="1">
    <source>
        <dbReference type="EMBL" id="SEG73843.1"/>
    </source>
</evidence>
<dbReference type="OrthoDB" id="4763494at2"/>
<protein>
    <recommendedName>
        <fullName evidence="3">DUF3800 domain-containing protein</fullName>
    </recommendedName>
</protein>
<dbReference type="RefSeq" id="WP_103939871.1">
    <property type="nucleotide sequence ID" value="NZ_FNVO01000010.1"/>
</dbReference>
<dbReference type="InterPro" id="IPR024524">
    <property type="entry name" value="DUF3800"/>
</dbReference>
<organism evidence="1 2">
    <name type="scientific">Thermomonospora echinospora</name>
    <dbReference type="NCBI Taxonomy" id="1992"/>
    <lineage>
        <taxon>Bacteria</taxon>
        <taxon>Bacillati</taxon>
        <taxon>Actinomycetota</taxon>
        <taxon>Actinomycetes</taxon>
        <taxon>Streptosporangiales</taxon>
        <taxon>Thermomonosporaceae</taxon>
        <taxon>Thermomonospora</taxon>
    </lineage>
</organism>
<gene>
    <name evidence="1" type="ORF">SAMN04489712_110161</name>
</gene>
<evidence type="ECO:0000313" key="2">
    <source>
        <dbReference type="Proteomes" id="UP000236723"/>
    </source>
</evidence>
<proteinExistence type="predicted"/>
<dbReference type="Proteomes" id="UP000236723">
    <property type="component" value="Unassembled WGS sequence"/>
</dbReference>
<dbReference type="EMBL" id="FNVO01000010">
    <property type="protein sequence ID" value="SEG73843.1"/>
    <property type="molecule type" value="Genomic_DNA"/>
</dbReference>
<dbReference type="AlphaFoldDB" id="A0A1H6CMF7"/>
<dbReference type="Pfam" id="PF12686">
    <property type="entry name" value="DUF3800"/>
    <property type="match status" value="1"/>
</dbReference>
<evidence type="ECO:0008006" key="3">
    <source>
        <dbReference type="Google" id="ProtNLM"/>
    </source>
</evidence>
<name>A0A1H6CMF7_9ACTN</name>